<dbReference type="EMBL" id="JAVYJV010000014">
    <property type="protein sequence ID" value="KAK4354372.1"/>
    <property type="molecule type" value="Genomic_DNA"/>
</dbReference>
<organism evidence="1 2">
    <name type="scientific">Anisodus tanguticus</name>
    <dbReference type="NCBI Taxonomy" id="243964"/>
    <lineage>
        <taxon>Eukaryota</taxon>
        <taxon>Viridiplantae</taxon>
        <taxon>Streptophyta</taxon>
        <taxon>Embryophyta</taxon>
        <taxon>Tracheophyta</taxon>
        <taxon>Spermatophyta</taxon>
        <taxon>Magnoliopsida</taxon>
        <taxon>eudicotyledons</taxon>
        <taxon>Gunneridae</taxon>
        <taxon>Pentapetalae</taxon>
        <taxon>asterids</taxon>
        <taxon>lamiids</taxon>
        <taxon>Solanales</taxon>
        <taxon>Solanaceae</taxon>
        <taxon>Solanoideae</taxon>
        <taxon>Hyoscyameae</taxon>
        <taxon>Anisodus</taxon>
    </lineage>
</organism>
<evidence type="ECO:0000313" key="1">
    <source>
        <dbReference type="EMBL" id="KAK4354372.1"/>
    </source>
</evidence>
<keyword evidence="2" id="KW-1185">Reference proteome</keyword>
<dbReference type="Proteomes" id="UP001291623">
    <property type="component" value="Unassembled WGS sequence"/>
</dbReference>
<dbReference type="AlphaFoldDB" id="A0AAE1RNL8"/>
<gene>
    <name evidence="1" type="ORF">RND71_026566</name>
</gene>
<proteinExistence type="predicted"/>
<evidence type="ECO:0000313" key="2">
    <source>
        <dbReference type="Proteomes" id="UP001291623"/>
    </source>
</evidence>
<reference evidence="1" key="1">
    <citation type="submission" date="2023-12" db="EMBL/GenBank/DDBJ databases">
        <title>Genome assembly of Anisodus tanguticus.</title>
        <authorList>
            <person name="Wang Y.-J."/>
        </authorList>
    </citation>
    <scope>NUCLEOTIDE SEQUENCE</scope>
    <source>
        <strain evidence="1">KB-2021</strain>
        <tissue evidence="1">Leaf</tissue>
    </source>
</reference>
<sequence length="66" mass="7562">MKQMGFKIPGLLNKMFITSYKHTRNMISSGDAQTLVNHFMHLQSEDSNFFYSFKIDEDACCATSFG</sequence>
<accession>A0AAE1RNL8</accession>
<protein>
    <submittedName>
        <fullName evidence="1">Uncharacterized protein</fullName>
    </submittedName>
</protein>
<name>A0AAE1RNL8_9SOLA</name>
<comment type="caution">
    <text evidence="1">The sequence shown here is derived from an EMBL/GenBank/DDBJ whole genome shotgun (WGS) entry which is preliminary data.</text>
</comment>